<keyword evidence="3 5" id="KW-0067">ATP-binding</keyword>
<dbReference type="InterPro" id="IPR027417">
    <property type="entry name" value="P-loop_NTPase"/>
</dbReference>
<dbReference type="Gene3D" id="3.40.50.300">
    <property type="entry name" value="P-loop containing nucleotide triphosphate hydrolases"/>
    <property type="match status" value="1"/>
</dbReference>
<gene>
    <name evidence="5" type="ORF">OSO01_35750</name>
</gene>
<evidence type="ECO:0000313" key="5">
    <source>
        <dbReference type="EMBL" id="GEN88836.1"/>
    </source>
</evidence>
<dbReference type="InterPro" id="IPR003593">
    <property type="entry name" value="AAA+_ATPase"/>
</dbReference>
<name>A0A511ZN11_9BACI</name>
<dbReference type="RefSeq" id="WP_147211733.1">
    <property type="nucleotide sequence ID" value="NZ_BJYM01000016.1"/>
</dbReference>
<dbReference type="SUPFAM" id="SSF52540">
    <property type="entry name" value="P-loop containing nucleoside triphosphate hydrolases"/>
    <property type="match status" value="1"/>
</dbReference>
<protein>
    <submittedName>
        <fullName evidence="5">Multidrug ABC transporter ATP-binding protein</fullName>
    </submittedName>
</protein>
<dbReference type="PANTHER" id="PTHR42939">
    <property type="entry name" value="ABC TRANSPORTER ATP-BINDING PROTEIN ALBC-RELATED"/>
    <property type="match status" value="1"/>
</dbReference>
<dbReference type="InterPro" id="IPR003439">
    <property type="entry name" value="ABC_transporter-like_ATP-bd"/>
</dbReference>
<dbReference type="Proteomes" id="UP000321558">
    <property type="component" value="Unassembled WGS sequence"/>
</dbReference>
<feature type="domain" description="ABC transporter" evidence="4">
    <location>
        <begin position="1"/>
        <end position="223"/>
    </location>
</feature>
<keyword evidence="1" id="KW-0813">Transport</keyword>
<evidence type="ECO:0000256" key="3">
    <source>
        <dbReference type="ARBA" id="ARBA00022840"/>
    </source>
</evidence>
<evidence type="ECO:0000259" key="4">
    <source>
        <dbReference type="PROSITE" id="PS50893"/>
    </source>
</evidence>
<dbReference type="GO" id="GO:0016887">
    <property type="term" value="F:ATP hydrolysis activity"/>
    <property type="evidence" value="ECO:0007669"/>
    <property type="project" value="InterPro"/>
</dbReference>
<proteinExistence type="predicted"/>
<keyword evidence="2" id="KW-0547">Nucleotide-binding</keyword>
<evidence type="ECO:0000256" key="1">
    <source>
        <dbReference type="ARBA" id="ARBA00022448"/>
    </source>
</evidence>
<evidence type="ECO:0000256" key="2">
    <source>
        <dbReference type="ARBA" id="ARBA00022741"/>
    </source>
</evidence>
<dbReference type="STRING" id="582851.GCA_900162665_01720"/>
<dbReference type="AlphaFoldDB" id="A0A511ZN11"/>
<dbReference type="InterPro" id="IPR051782">
    <property type="entry name" value="ABC_Transporter_VariousFunc"/>
</dbReference>
<dbReference type="PANTHER" id="PTHR42939:SF2">
    <property type="entry name" value="ABC-TYPE TRANSPORTER ATP-BINDING PROTEIN ECSA"/>
    <property type="match status" value="1"/>
</dbReference>
<reference evidence="5 6" key="1">
    <citation type="submission" date="2019-07" db="EMBL/GenBank/DDBJ databases">
        <title>Whole genome shotgun sequence of Oceanobacillus sojae NBRC 105379.</title>
        <authorList>
            <person name="Hosoyama A."/>
            <person name="Uohara A."/>
            <person name="Ohji S."/>
            <person name="Ichikawa N."/>
        </authorList>
    </citation>
    <scope>NUCLEOTIDE SEQUENCE [LARGE SCALE GENOMIC DNA]</scope>
    <source>
        <strain evidence="5 6">NBRC 105379</strain>
    </source>
</reference>
<dbReference type="EMBL" id="BJYM01000016">
    <property type="protein sequence ID" value="GEN88836.1"/>
    <property type="molecule type" value="Genomic_DNA"/>
</dbReference>
<dbReference type="PROSITE" id="PS50893">
    <property type="entry name" value="ABC_TRANSPORTER_2"/>
    <property type="match status" value="1"/>
</dbReference>
<organism evidence="5 6">
    <name type="scientific">Oceanobacillus sojae</name>
    <dbReference type="NCBI Taxonomy" id="582851"/>
    <lineage>
        <taxon>Bacteria</taxon>
        <taxon>Bacillati</taxon>
        <taxon>Bacillota</taxon>
        <taxon>Bacilli</taxon>
        <taxon>Bacillales</taxon>
        <taxon>Bacillaceae</taxon>
        <taxon>Oceanobacillus</taxon>
    </lineage>
</organism>
<sequence>MLQVHIDSAGYQQKELYLKNISFIINPGEIVGLIGANGAGKSTTIKSIIGTIEHFHGSIELEDGKQLAYIPEEPILYDRLTLWEHLRLAATSYEMSQDIWEPRAKDLLKKFSLTGKEHELPIHFSKGMRQKTLICLSFMTEADIYIIDEPFIGLDPIATKHLINLIYQEKERGAALLMSTHVLDSAEKLCDRFILLNEGHTVFQGALQELRTETSQPDDTSLLDCFYELLEEDSS</sequence>
<dbReference type="SMART" id="SM00382">
    <property type="entry name" value="AAA"/>
    <property type="match status" value="1"/>
</dbReference>
<accession>A0A511ZN11</accession>
<dbReference type="OrthoDB" id="9804819at2"/>
<dbReference type="GO" id="GO:0005524">
    <property type="term" value="F:ATP binding"/>
    <property type="evidence" value="ECO:0007669"/>
    <property type="project" value="UniProtKB-KW"/>
</dbReference>
<dbReference type="Pfam" id="PF00005">
    <property type="entry name" value="ABC_tran"/>
    <property type="match status" value="1"/>
</dbReference>
<evidence type="ECO:0000313" key="6">
    <source>
        <dbReference type="Proteomes" id="UP000321558"/>
    </source>
</evidence>
<dbReference type="CDD" id="cd03230">
    <property type="entry name" value="ABC_DR_subfamily_A"/>
    <property type="match status" value="1"/>
</dbReference>
<keyword evidence="6" id="KW-1185">Reference proteome</keyword>
<comment type="caution">
    <text evidence="5">The sequence shown here is derived from an EMBL/GenBank/DDBJ whole genome shotgun (WGS) entry which is preliminary data.</text>
</comment>